<dbReference type="InterPro" id="IPR013783">
    <property type="entry name" value="Ig-like_fold"/>
</dbReference>
<sequence length="206" mass="22794">APQVIFTLDPAQATFSKGDNLEFKCSGKGNPEPTLTLTKTETTKGLIIVQTTELTHTLTLTCTDTGRQQLSPLFYLIHKADPSIEAIIEKTAHIDLEIYGYAEPTTLTLQRLYYDADLASSPRHSVTYTASAAPFRTVNVTISDLVEADLTIYTLTVEYGVGEALKYIFHLNQGETELTGNCGIMIQSRVRANGYLWDYDTEESQS</sequence>
<accession>A0AAE1CZI0</accession>
<comment type="caution">
    <text evidence="1">The sequence shown here is derived from an EMBL/GenBank/DDBJ whole genome shotgun (WGS) entry which is preliminary data.</text>
</comment>
<organism evidence="1 2">
    <name type="scientific">Elysia crispata</name>
    <name type="common">lettuce slug</name>
    <dbReference type="NCBI Taxonomy" id="231223"/>
    <lineage>
        <taxon>Eukaryota</taxon>
        <taxon>Metazoa</taxon>
        <taxon>Spiralia</taxon>
        <taxon>Lophotrochozoa</taxon>
        <taxon>Mollusca</taxon>
        <taxon>Gastropoda</taxon>
        <taxon>Heterobranchia</taxon>
        <taxon>Euthyneura</taxon>
        <taxon>Panpulmonata</taxon>
        <taxon>Sacoglossa</taxon>
        <taxon>Placobranchoidea</taxon>
        <taxon>Plakobranchidae</taxon>
        <taxon>Elysia</taxon>
    </lineage>
</organism>
<evidence type="ECO:0000313" key="1">
    <source>
        <dbReference type="EMBL" id="KAK3747595.1"/>
    </source>
</evidence>
<dbReference type="Gene3D" id="2.60.40.10">
    <property type="entry name" value="Immunoglobulins"/>
    <property type="match status" value="1"/>
</dbReference>
<proteinExistence type="predicted"/>
<evidence type="ECO:0000313" key="2">
    <source>
        <dbReference type="Proteomes" id="UP001283361"/>
    </source>
</evidence>
<name>A0AAE1CZI0_9GAST</name>
<dbReference type="Proteomes" id="UP001283361">
    <property type="component" value="Unassembled WGS sequence"/>
</dbReference>
<dbReference type="EMBL" id="JAWDGP010006079">
    <property type="protein sequence ID" value="KAK3747595.1"/>
    <property type="molecule type" value="Genomic_DNA"/>
</dbReference>
<gene>
    <name evidence="1" type="ORF">RRG08_058353</name>
</gene>
<reference evidence="1" key="1">
    <citation type="journal article" date="2023" name="G3 (Bethesda)">
        <title>A reference genome for the long-term kleptoplast-retaining sea slug Elysia crispata morphotype clarki.</title>
        <authorList>
            <person name="Eastman K.E."/>
            <person name="Pendleton A.L."/>
            <person name="Shaikh M.A."/>
            <person name="Suttiyut T."/>
            <person name="Ogas R."/>
            <person name="Tomko P."/>
            <person name="Gavelis G."/>
            <person name="Widhalm J.R."/>
            <person name="Wisecaver J.H."/>
        </authorList>
    </citation>
    <scope>NUCLEOTIDE SEQUENCE</scope>
    <source>
        <strain evidence="1">ECLA1</strain>
    </source>
</reference>
<dbReference type="InterPro" id="IPR036179">
    <property type="entry name" value="Ig-like_dom_sf"/>
</dbReference>
<dbReference type="SUPFAM" id="SSF48726">
    <property type="entry name" value="Immunoglobulin"/>
    <property type="match status" value="1"/>
</dbReference>
<feature type="non-terminal residue" evidence="1">
    <location>
        <position position="1"/>
    </location>
</feature>
<keyword evidence="2" id="KW-1185">Reference proteome</keyword>
<protein>
    <submittedName>
        <fullName evidence="1">Uncharacterized protein</fullName>
    </submittedName>
</protein>
<dbReference type="AlphaFoldDB" id="A0AAE1CZI0"/>